<evidence type="ECO:0000313" key="2">
    <source>
        <dbReference type="Proteomes" id="UP000032702"/>
    </source>
</evidence>
<sequence>LCIEVSSARARSMHCCLSLAVSFRPPLLPR</sequence>
<evidence type="ECO:0000313" key="1">
    <source>
        <dbReference type="EMBL" id="EAU62045.1"/>
    </source>
</evidence>
<organism evidence="1 2">
    <name type="scientific">Stigmatella aurantiaca (strain DW4/3-1)</name>
    <dbReference type="NCBI Taxonomy" id="378806"/>
    <lineage>
        <taxon>Bacteria</taxon>
        <taxon>Pseudomonadati</taxon>
        <taxon>Myxococcota</taxon>
        <taxon>Myxococcia</taxon>
        <taxon>Myxococcales</taxon>
        <taxon>Cystobacterineae</taxon>
        <taxon>Archangiaceae</taxon>
        <taxon>Stigmatella</taxon>
    </lineage>
</organism>
<dbReference type="Proteomes" id="UP000032702">
    <property type="component" value="Unassembled WGS sequence"/>
</dbReference>
<dbReference type="AlphaFoldDB" id="Q08NI2"/>
<gene>
    <name evidence="1" type="ORF">STIAU_0377</name>
</gene>
<comment type="caution">
    <text evidence="1">The sequence shown here is derived from an EMBL/GenBank/DDBJ whole genome shotgun (WGS) entry which is preliminary data.</text>
</comment>
<protein>
    <submittedName>
        <fullName evidence="1">Uncharacterized protein</fullName>
    </submittedName>
</protein>
<accession>Q08NI2</accession>
<feature type="non-terminal residue" evidence="1">
    <location>
        <position position="1"/>
    </location>
</feature>
<reference evidence="1 2" key="1">
    <citation type="submission" date="2006-04" db="EMBL/GenBank/DDBJ databases">
        <authorList>
            <person name="Nierman W.C."/>
        </authorList>
    </citation>
    <scope>NUCLEOTIDE SEQUENCE [LARGE SCALE GENOMIC DNA]</scope>
    <source>
        <strain evidence="1 2">DW4/3-1</strain>
    </source>
</reference>
<name>Q08NI2_STIAD</name>
<proteinExistence type="predicted"/>
<dbReference type="EMBL" id="AAMD01000282">
    <property type="protein sequence ID" value="EAU62045.1"/>
    <property type="molecule type" value="Genomic_DNA"/>
</dbReference>